<keyword evidence="6 10" id="KW-0460">Magnesium</keyword>
<evidence type="ECO:0000313" key="13">
    <source>
        <dbReference type="Proteomes" id="UP000218890"/>
    </source>
</evidence>
<keyword evidence="3 10" id="KW-0479">Metal-binding</keyword>
<evidence type="ECO:0000256" key="3">
    <source>
        <dbReference type="ARBA" id="ARBA00022723"/>
    </source>
</evidence>
<dbReference type="KEGG" id="hhk:HH1059_23750"/>
<reference evidence="12" key="1">
    <citation type="submission" date="2016-02" db="EMBL/GenBank/DDBJ databases">
        <title>Halorhodospira halochloris DSM-1059 complete genome, version 2.</title>
        <authorList>
            <person name="Tsukatani Y."/>
        </authorList>
    </citation>
    <scope>NUCLEOTIDE SEQUENCE</scope>
    <source>
        <strain evidence="12">DSM 1059</strain>
    </source>
</reference>
<dbReference type="GO" id="GO:0000166">
    <property type="term" value="F:nucleotide binding"/>
    <property type="evidence" value="ECO:0007669"/>
    <property type="project" value="UniProtKB-KW"/>
</dbReference>
<evidence type="ECO:0000256" key="8">
    <source>
        <dbReference type="ARBA" id="ARBA00051875"/>
    </source>
</evidence>
<dbReference type="GO" id="GO:0036222">
    <property type="term" value="F:XTP diphosphatase activity"/>
    <property type="evidence" value="ECO:0007669"/>
    <property type="project" value="UniProtKB-UniRule"/>
</dbReference>
<comment type="catalytic activity">
    <reaction evidence="10">
        <text>ITP + H2O = IMP + diphosphate + H(+)</text>
        <dbReference type="Rhea" id="RHEA:29399"/>
        <dbReference type="ChEBI" id="CHEBI:15377"/>
        <dbReference type="ChEBI" id="CHEBI:15378"/>
        <dbReference type="ChEBI" id="CHEBI:33019"/>
        <dbReference type="ChEBI" id="CHEBI:58053"/>
        <dbReference type="ChEBI" id="CHEBI:61402"/>
        <dbReference type="EC" id="3.6.1.66"/>
    </reaction>
</comment>
<evidence type="ECO:0000256" key="9">
    <source>
        <dbReference type="ARBA" id="ARBA00052017"/>
    </source>
</evidence>
<dbReference type="InterPro" id="IPR002637">
    <property type="entry name" value="RdgB/HAM1"/>
</dbReference>
<dbReference type="SUPFAM" id="SSF52972">
    <property type="entry name" value="ITPase-like"/>
    <property type="match status" value="1"/>
</dbReference>
<evidence type="ECO:0000256" key="7">
    <source>
        <dbReference type="ARBA" id="ARBA00023080"/>
    </source>
</evidence>
<name>A0A0X8X6C6_HALHR</name>
<comment type="function">
    <text evidence="10">Pyrophosphatase that catalyzes the hydrolysis of nucleoside triphosphates to their monophosphate derivatives, with a high preference for the non-canonical purine nucleotides XTP (xanthosine triphosphate), dITP (deoxyinosine triphosphate) and ITP. Seems to function as a house-cleaning enzyme that removes non-canonical purine nucleotides from the nucleotide pool, thus preventing their incorporation into DNA/RNA and avoiding chromosomal lesions.</text>
</comment>
<evidence type="ECO:0000256" key="4">
    <source>
        <dbReference type="ARBA" id="ARBA00022741"/>
    </source>
</evidence>
<dbReference type="AlphaFoldDB" id="A0A0X8X6C6"/>
<feature type="binding site" evidence="10">
    <location>
        <begin position="181"/>
        <end position="182"/>
    </location>
    <ligand>
        <name>substrate</name>
    </ligand>
</feature>
<evidence type="ECO:0000256" key="1">
    <source>
        <dbReference type="ARBA" id="ARBA00008023"/>
    </source>
</evidence>
<feature type="binding site" evidence="10">
    <location>
        <position position="68"/>
    </location>
    <ligand>
        <name>Mg(2+)</name>
        <dbReference type="ChEBI" id="CHEBI:18420"/>
    </ligand>
</feature>
<evidence type="ECO:0000256" key="10">
    <source>
        <dbReference type="HAMAP-Rule" id="MF_01405"/>
    </source>
</evidence>
<keyword evidence="5 10" id="KW-0378">Hydrolase</keyword>
<comment type="catalytic activity">
    <reaction evidence="9 10">
        <text>XTP + H2O = XMP + diphosphate + H(+)</text>
        <dbReference type="Rhea" id="RHEA:28610"/>
        <dbReference type="ChEBI" id="CHEBI:15377"/>
        <dbReference type="ChEBI" id="CHEBI:15378"/>
        <dbReference type="ChEBI" id="CHEBI:33019"/>
        <dbReference type="ChEBI" id="CHEBI:57464"/>
        <dbReference type="ChEBI" id="CHEBI:61314"/>
        <dbReference type="EC" id="3.6.1.66"/>
    </reaction>
</comment>
<evidence type="ECO:0000256" key="6">
    <source>
        <dbReference type="ARBA" id="ARBA00022842"/>
    </source>
</evidence>
<dbReference type="Pfam" id="PF01725">
    <property type="entry name" value="Ham1p_like"/>
    <property type="match status" value="1"/>
</dbReference>
<evidence type="ECO:0000256" key="2">
    <source>
        <dbReference type="ARBA" id="ARBA00011738"/>
    </source>
</evidence>
<dbReference type="GO" id="GO:0046872">
    <property type="term" value="F:metal ion binding"/>
    <property type="evidence" value="ECO:0007669"/>
    <property type="project" value="UniProtKB-KW"/>
</dbReference>
<comment type="catalytic activity">
    <reaction evidence="8 10">
        <text>dITP + H2O = dIMP + diphosphate + H(+)</text>
        <dbReference type="Rhea" id="RHEA:28342"/>
        <dbReference type="ChEBI" id="CHEBI:15377"/>
        <dbReference type="ChEBI" id="CHEBI:15378"/>
        <dbReference type="ChEBI" id="CHEBI:33019"/>
        <dbReference type="ChEBI" id="CHEBI:61194"/>
        <dbReference type="ChEBI" id="CHEBI:61382"/>
        <dbReference type="EC" id="3.6.1.66"/>
    </reaction>
</comment>
<dbReference type="GO" id="GO:0017111">
    <property type="term" value="F:ribonucleoside triphosphate phosphatase activity"/>
    <property type="evidence" value="ECO:0007669"/>
    <property type="project" value="InterPro"/>
</dbReference>
<dbReference type="NCBIfam" id="TIGR00042">
    <property type="entry name" value="RdgB/HAM1 family non-canonical purine NTP pyrophosphatase"/>
    <property type="match status" value="1"/>
</dbReference>
<sequence>MRLVLATGNPGKMAELSRMLAGSGIEVLGQKELEIDSAPEDAATFVENALIKARHVAKCSGLPAVADDSGLVVPALGGEPGIYSARYAGRQGDDAANNQLLLSKLAGVENHRRQAAFHCVMVYLRNWQDPAPLLAHGIWRGYIVDSPRGTNGFGYDPLFADPQLGLTAAELDSGAKDARSHRGQALRELVDQLNRFVIAS</sequence>
<comment type="caution">
    <text evidence="10">Lacks conserved residue(s) required for the propagation of feature annotation.</text>
</comment>
<feature type="binding site" evidence="10">
    <location>
        <position position="69"/>
    </location>
    <ligand>
        <name>substrate</name>
    </ligand>
</feature>
<keyword evidence="4 10" id="KW-0547">Nucleotide-binding</keyword>
<gene>
    <name evidence="12" type="primary">yggV</name>
    <name evidence="12" type="ORF">HH1059_23750</name>
</gene>
<dbReference type="HAMAP" id="MF_01405">
    <property type="entry name" value="Non_canon_purine_NTPase"/>
    <property type="match status" value="1"/>
</dbReference>
<comment type="cofactor">
    <cofactor evidence="10">
        <name>Mg(2+)</name>
        <dbReference type="ChEBI" id="CHEBI:18420"/>
    </cofactor>
    <text evidence="10">Binds 1 Mg(2+) ion per subunit.</text>
</comment>
<feature type="active site" description="Proton acceptor" evidence="10">
    <location>
        <position position="68"/>
    </location>
</feature>
<dbReference type="InterPro" id="IPR020922">
    <property type="entry name" value="dITP/XTP_pyrophosphatase"/>
</dbReference>
<proteinExistence type="inferred from homology"/>
<protein>
    <recommendedName>
        <fullName evidence="10">dITP/XTP pyrophosphatase</fullName>
        <ecNumber evidence="10">3.6.1.66</ecNumber>
    </recommendedName>
    <alternativeName>
        <fullName evidence="10">Non-canonical purine NTP pyrophosphatase</fullName>
    </alternativeName>
    <alternativeName>
        <fullName evidence="10">Non-standard purine NTP pyrophosphatase</fullName>
    </alternativeName>
    <alternativeName>
        <fullName evidence="10">Nucleoside-triphosphate diphosphatase</fullName>
    </alternativeName>
    <alternativeName>
        <fullName evidence="10">Nucleoside-triphosphate pyrophosphatase</fullName>
        <shortName evidence="10">NTPase</shortName>
    </alternativeName>
</protein>
<keyword evidence="13" id="KW-1185">Reference proteome</keyword>
<dbReference type="Gene3D" id="3.90.950.10">
    <property type="match status" value="1"/>
</dbReference>
<dbReference type="GO" id="GO:0009146">
    <property type="term" value="P:purine nucleoside triphosphate catabolic process"/>
    <property type="evidence" value="ECO:0007669"/>
    <property type="project" value="UniProtKB-UniRule"/>
</dbReference>
<dbReference type="InterPro" id="IPR029001">
    <property type="entry name" value="ITPase-like_fam"/>
</dbReference>
<keyword evidence="7 10" id="KW-0546">Nucleotide metabolism</keyword>
<comment type="similarity">
    <text evidence="1 10 11">Belongs to the HAM1 NTPase family.</text>
</comment>
<dbReference type="GO" id="GO:0036220">
    <property type="term" value="F:ITP diphosphatase activity"/>
    <property type="evidence" value="ECO:0007669"/>
    <property type="project" value="UniProtKB-UniRule"/>
</dbReference>
<organism evidence="12 13">
    <name type="scientific">Halorhodospira halochloris</name>
    <name type="common">Ectothiorhodospira halochloris</name>
    <dbReference type="NCBI Taxonomy" id="1052"/>
    <lineage>
        <taxon>Bacteria</taxon>
        <taxon>Pseudomonadati</taxon>
        <taxon>Pseudomonadota</taxon>
        <taxon>Gammaproteobacteria</taxon>
        <taxon>Chromatiales</taxon>
        <taxon>Ectothiorhodospiraceae</taxon>
        <taxon>Halorhodospira</taxon>
    </lineage>
</organism>
<dbReference type="CDD" id="cd00515">
    <property type="entry name" value="HAM1"/>
    <property type="match status" value="1"/>
</dbReference>
<dbReference type="PANTHER" id="PTHR11067">
    <property type="entry name" value="INOSINE TRIPHOSPHATE PYROPHOSPHATASE/HAM1 PROTEIN"/>
    <property type="match status" value="1"/>
</dbReference>
<dbReference type="GO" id="GO:0035870">
    <property type="term" value="F:dITP diphosphatase activity"/>
    <property type="evidence" value="ECO:0007669"/>
    <property type="project" value="UniProtKB-UniRule"/>
</dbReference>
<dbReference type="RefSeq" id="WP_096406306.1">
    <property type="nucleotide sequence ID" value="NZ_AP017372.2"/>
</dbReference>
<dbReference type="PANTHER" id="PTHR11067:SF9">
    <property type="entry name" value="INOSINE TRIPHOSPHATE PYROPHOSPHATASE"/>
    <property type="match status" value="1"/>
</dbReference>
<dbReference type="GO" id="GO:0005829">
    <property type="term" value="C:cytosol"/>
    <property type="evidence" value="ECO:0007669"/>
    <property type="project" value="TreeGrafter"/>
</dbReference>
<dbReference type="EMBL" id="AP017372">
    <property type="protein sequence ID" value="BAU56444.1"/>
    <property type="molecule type" value="Genomic_DNA"/>
</dbReference>
<comment type="subunit">
    <text evidence="2 10">Homodimer.</text>
</comment>
<dbReference type="Proteomes" id="UP000218890">
    <property type="component" value="Chromosome"/>
</dbReference>
<accession>A0A0X8X6C6</accession>
<feature type="binding site" evidence="10">
    <location>
        <position position="176"/>
    </location>
    <ligand>
        <name>substrate</name>
    </ligand>
</feature>
<feature type="binding site" evidence="10">
    <location>
        <begin position="7"/>
        <end position="12"/>
    </location>
    <ligand>
        <name>substrate</name>
    </ligand>
</feature>
<dbReference type="FunFam" id="3.90.950.10:FF:000001">
    <property type="entry name" value="dITP/XTP pyrophosphatase"/>
    <property type="match status" value="1"/>
</dbReference>
<evidence type="ECO:0000313" key="12">
    <source>
        <dbReference type="EMBL" id="BAU56444.1"/>
    </source>
</evidence>
<dbReference type="OrthoDB" id="9807456at2"/>
<feature type="binding site" evidence="10">
    <location>
        <begin position="153"/>
        <end position="156"/>
    </location>
    <ligand>
        <name>substrate</name>
    </ligand>
</feature>
<evidence type="ECO:0000256" key="5">
    <source>
        <dbReference type="ARBA" id="ARBA00022801"/>
    </source>
</evidence>
<dbReference type="GO" id="GO:0009117">
    <property type="term" value="P:nucleotide metabolic process"/>
    <property type="evidence" value="ECO:0007669"/>
    <property type="project" value="UniProtKB-KW"/>
</dbReference>
<evidence type="ECO:0000256" key="11">
    <source>
        <dbReference type="RuleBase" id="RU003781"/>
    </source>
</evidence>
<dbReference type="EC" id="3.6.1.66" evidence="10"/>